<dbReference type="RefSeq" id="WP_273013221.1">
    <property type="nucleotide sequence ID" value="NZ_CAUUWZ010000010.1"/>
</dbReference>
<comment type="caution">
    <text evidence="1">The sequence shown here is derived from an EMBL/GenBank/DDBJ whole genome shotgun (WGS) entry which is preliminary data.</text>
</comment>
<dbReference type="Proteomes" id="UP000757890">
    <property type="component" value="Unassembled WGS sequence"/>
</dbReference>
<sequence length="163" mass="18377">MKPRKLIAPLTIFFIFLSGFFLQTINFLEVKTDAVSSATKSDYESGGYDHFLQKFQLPPAANNYEILSLHEKEAVYTVLVNTEKEGGASASEYMGAKVTIHPKMIIPYDKEDAAYTAHAEEIAALFKEKGYAVETRPYDTLMFRSLVHSGRFDLVLLEKRVSP</sequence>
<proteinExistence type="predicted"/>
<dbReference type="Gene3D" id="3.40.190.210">
    <property type="match status" value="1"/>
</dbReference>
<evidence type="ECO:0000313" key="1">
    <source>
        <dbReference type="EMBL" id="MBF1129435.1"/>
    </source>
</evidence>
<gene>
    <name evidence="1" type="ORF">HXL70_05240</name>
</gene>
<dbReference type="AlphaFoldDB" id="A0A930FPP0"/>
<accession>A0A930FPP0</accession>
<evidence type="ECO:0000313" key="2">
    <source>
        <dbReference type="Proteomes" id="UP000757890"/>
    </source>
</evidence>
<dbReference type="EMBL" id="JABZMK010000024">
    <property type="protein sequence ID" value="MBF1129435.1"/>
    <property type="molecule type" value="Genomic_DNA"/>
</dbReference>
<name>A0A930FPP0_9FIRM</name>
<organism evidence="1 2">
    <name type="scientific">Dialister invisus</name>
    <dbReference type="NCBI Taxonomy" id="218538"/>
    <lineage>
        <taxon>Bacteria</taxon>
        <taxon>Bacillati</taxon>
        <taxon>Bacillota</taxon>
        <taxon>Negativicutes</taxon>
        <taxon>Veillonellales</taxon>
        <taxon>Veillonellaceae</taxon>
        <taxon>Dialister</taxon>
    </lineage>
</organism>
<protein>
    <submittedName>
        <fullName evidence="1">Uncharacterized protein</fullName>
    </submittedName>
</protein>
<reference evidence="1" key="1">
    <citation type="submission" date="2020-04" db="EMBL/GenBank/DDBJ databases">
        <title>Deep metagenomics examines the oral microbiome during advanced dental caries in children, revealing novel taxa and co-occurrences with host molecules.</title>
        <authorList>
            <person name="Baker J.L."/>
            <person name="Morton J.T."/>
            <person name="Dinis M."/>
            <person name="Alvarez R."/>
            <person name="Tran N.C."/>
            <person name="Knight R."/>
            <person name="Edlund A."/>
        </authorList>
    </citation>
    <scope>NUCLEOTIDE SEQUENCE</scope>
    <source>
        <strain evidence="1">JCVI_32_bin.14</strain>
    </source>
</reference>